<accession>A0ABP1QM35</accession>
<comment type="caution">
    <text evidence="3">The sequence shown here is derived from an EMBL/GenBank/DDBJ whole genome shotgun (WGS) entry which is preliminary data.</text>
</comment>
<feature type="domain" description="Cation channel sperm-associated targeting subunit tau C2" evidence="2">
    <location>
        <begin position="123"/>
        <end position="209"/>
    </location>
</feature>
<dbReference type="Proteomes" id="UP001642540">
    <property type="component" value="Unassembled WGS sequence"/>
</dbReference>
<evidence type="ECO:0000259" key="2">
    <source>
        <dbReference type="Pfam" id="PF15729"/>
    </source>
</evidence>
<feature type="region of interest" description="Disordered" evidence="1">
    <location>
        <begin position="567"/>
        <end position="608"/>
    </location>
</feature>
<reference evidence="3 4" key="1">
    <citation type="submission" date="2024-08" db="EMBL/GenBank/DDBJ databases">
        <authorList>
            <person name="Cucini C."/>
            <person name="Frati F."/>
        </authorList>
    </citation>
    <scope>NUCLEOTIDE SEQUENCE [LARGE SCALE GENOMIC DNA]</scope>
</reference>
<proteinExistence type="predicted"/>
<organism evidence="3 4">
    <name type="scientific">Orchesella dallaii</name>
    <dbReference type="NCBI Taxonomy" id="48710"/>
    <lineage>
        <taxon>Eukaryota</taxon>
        <taxon>Metazoa</taxon>
        <taxon>Ecdysozoa</taxon>
        <taxon>Arthropoda</taxon>
        <taxon>Hexapoda</taxon>
        <taxon>Collembola</taxon>
        <taxon>Entomobryomorpha</taxon>
        <taxon>Entomobryoidea</taxon>
        <taxon>Orchesellidae</taxon>
        <taxon>Orchesellinae</taxon>
        <taxon>Orchesella</taxon>
    </lineage>
</organism>
<evidence type="ECO:0000313" key="3">
    <source>
        <dbReference type="EMBL" id="CAL8103602.1"/>
    </source>
</evidence>
<evidence type="ECO:0000313" key="4">
    <source>
        <dbReference type="Proteomes" id="UP001642540"/>
    </source>
</evidence>
<feature type="region of interest" description="Disordered" evidence="1">
    <location>
        <begin position="644"/>
        <end position="667"/>
    </location>
</feature>
<sequence length="667" mass="77737">MAFIKTGKRQLRLQEIEKELPLRVRKEPKPGDNPLKRPYPPHARDIEIVDALLEAVPRHIPTVFPSRDLRTATKPQGVLYFHVLDIQDLKLSPKDFITGAPFCVYMEYECQGMIKCSYPVLTHRHPKIRIDHYAHFSANVSEVRSDEANDLVIHVYAFQDPEKHWLIGSQLLHLFNFVRDIHGVDTIQIVDDLSYYVGRVTFEFAWAYGSFGYGHSNQLRNTKNPVYDSVCHSMFPRIAPKPEDLIDNKFRVRVPKNLRLINLHSLMVRVPLKKEKRGIELVKSRNKKEDMNKEAKSMIFRRVKYSRGRPVHAALNLDIHQKFMENDFNQAYGEFVCLRSRRERLEHLTRMVEGRLRDRVEEDATGLFHPIRDIQDCRVGLEIKTPLACPPGYLEHHLHPKNCDPTHPVKLTEKDEEFISKITSAPRFSGYLATVFGYEEKEKELEKGEVKGKGKPKEKFEFQVPPYAFLGEGESETDKMTFVQRVKYEAKKMWYRTWLWCDIVGEYVFPSPTNKFDATLPEISVTLPSPADSTTEFYAHCVQEKIYPKVQDLTKIKRQALTIVKTARRKKRDGEDEEEDEWQTEGEDEPDYELIPKEIPDDGYTTGKRLRDKRVMEHVEKARFGNQHQRPVVKKAPDLYIGLYERPQPQEGGEDDGKSKLQVSYAM</sequence>
<gene>
    <name evidence="3" type="ORF">ODALV1_LOCUS11499</name>
</gene>
<dbReference type="Pfam" id="PF15729">
    <property type="entry name" value="CTSRT"/>
    <property type="match status" value="1"/>
</dbReference>
<feature type="compositionally biased region" description="Acidic residues" evidence="1">
    <location>
        <begin position="575"/>
        <end position="592"/>
    </location>
</feature>
<evidence type="ECO:0000256" key="1">
    <source>
        <dbReference type="SAM" id="MobiDB-lite"/>
    </source>
</evidence>
<keyword evidence="4" id="KW-1185">Reference proteome</keyword>
<name>A0ABP1QM35_9HEXA</name>
<dbReference type="EMBL" id="CAXLJM020000035">
    <property type="protein sequence ID" value="CAL8103602.1"/>
    <property type="molecule type" value="Genomic_DNA"/>
</dbReference>
<protein>
    <recommendedName>
        <fullName evidence="2">Cation channel sperm-associated targeting subunit tau C2 domain-containing protein</fullName>
    </recommendedName>
</protein>
<dbReference type="InterPro" id="IPR048363">
    <property type="entry name" value="CTSRT_C2"/>
</dbReference>